<gene>
    <name evidence="13" type="ORF">HGA05_12120</name>
</gene>
<dbReference type="InterPro" id="IPR004839">
    <property type="entry name" value="Aminotransferase_I/II_large"/>
</dbReference>
<comment type="catalytic activity">
    <reaction evidence="10">
        <text>L-histidinol phosphate + 2-oxoglutarate = 3-(imidazol-4-yl)-2-oxopropyl phosphate + L-glutamate</text>
        <dbReference type="Rhea" id="RHEA:23744"/>
        <dbReference type="ChEBI" id="CHEBI:16810"/>
        <dbReference type="ChEBI" id="CHEBI:29985"/>
        <dbReference type="ChEBI" id="CHEBI:57766"/>
        <dbReference type="ChEBI" id="CHEBI:57980"/>
        <dbReference type="EC" id="2.6.1.9"/>
    </reaction>
</comment>
<dbReference type="PANTHER" id="PTHR43643:SF6">
    <property type="entry name" value="HISTIDINOL-PHOSPHATE AMINOTRANSFERASE"/>
    <property type="match status" value="1"/>
</dbReference>
<keyword evidence="8 11" id="KW-0663">Pyridoxal phosphate</keyword>
<evidence type="ECO:0000256" key="1">
    <source>
        <dbReference type="ARBA" id="ARBA00001933"/>
    </source>
</evidence>
<evidence type="ECO:0000256" key="3">
    <source>
        <dbReference type="ARBA" id="ARBA00007970"/>
    </source>
</evidence>
<dbReference type="InterPro" id="IPR015421">
    <property type="entry name" value="PyrdxlP-dep_Trfase_major"/>
</dbReference>
<dbReference type="Gene3D" id="3.40.640.10">
    <property type="entry name" value="Type I PLP-dependent aspartate aminotransferase-like (Major domain)"/>
    <property type="match status" value="1"/>
</dbReference>
<evidence type="ECO:0000313" key="13">
    <source>
        <dbReference type="EMBL" id="NKY02325.1"/>
    </source>
</evidence>
<dbReference type="InterPro" id="IPR015424">
    <property type="entry name" value="PyrdxlP-dep_Trfase"/>
</dbReference>
<evidence type="ECO:0000256" key="2">
    <source>
        <dbReference type="ARBA" id="ARBA00005011"/>
    </source>
</evidence>
<evidence type="ECO:0000256" key="9">
    <source>
        <dbReference type="ARBA" id="ARBA00023102"/>
    </source>
</evidence>
<dbReference type="SUPFAM" id="SSF53383">
    <property type="entry name" value="PLP-dependent transferases"/>
    <property type="match status" value="1"/>
</dbReference>
<name>A0A846WKY4_9ACTN</name>
<organism evidence="13 14">
    <name type="scientific">Gordonia polyisoprenivorans</name>
    <dbReference type="NCBI Taxonomy" id="84595"/>
    <lineage>
        <taxon>Bacteria</taxon>
        <taxon>Bacillati</taxon>
        <taxon>Actinomycetota</taxon>
        <taxon>Actinomycetes</taxon>
        <taxon>Mycobacteriales</taxon>
        <taxon>Gordoniaceae</taxon>
        <taxon>Gordonia</taxon>
    </lineage>
</organism>
<evidence type="ECO:0000256" key="5">
    <source>
        <dbReference type="ARBA" id="ARBA00022576"/>
    </source>
</evidence>
<evidence type="ECO:0000313" key="14">
    <source>
        <dbReference type="Proteomes" id="UP000563898"/>
    </source>
</evidence>
<keyword evidence="7 13" id="KW-0808">Transferase</keyword>
<dbReference type="Gene3D" id="3.90.1150.10">
    <property type="entry name" value="Aspartate Aminotransferase, domain 1"/>
    <property type="match status" value="1"/>
</dbReference>
<dbReference type="Pfam" id="PF00155">
    <property type="entry name" value="Aminotran_1_2"/>
    <property type="match status" value="1"/>
</dbReference>
<dbReference type="InterPro" id="IPR050106">
    <property type="entry name" value="HistidinolP_aminotransfase"/>
</dbReference>
<proteinExistence type="inferred from homology"/>
<feature type="domain" description="Aminotransferase class I/classII large" evidence="12">
    <location>
        <begin position="8"/>
        <end position="299"/>
    </location>
</feature>
<evidence type="ECO:0000256" key="4">
    <source>
        <dbReference type="ARBA" id="ARBA00012748"/>
    </source>
</evidence>
<dbReference type="EMBL" id="JAAXPC010000006">
    <property type="protein sequence ID" value="NKY02325.1"/>
    <property type="molecule type" value="Genomic_DNA"/>
</dbReference>
<evidence type="ECO:0000256" key="10">
    <source>
        <dbReference type="ARBA" id="ARBA00047481"/>
    </source>
</evidence>
<dbReference type="CDD" id="cd00609">
    <property type="entry name" value="AAT_like"/>
    <property type="match status" value="1"/>
</dbReference>
<accession>A0A846WKY4</accession>
<comment type="similarity">
    <text evidence="3">Belongs to the class-II pyridoxal-phosphate-dependent aminotransferase family. Histidinol-phosphate aminotransferase subfamily.</text>
</comment>
<evidence type="ECO:0000256" key="6">
    <source>
        <dbReference type="ARBA" id="ARBA00022605"/>
    </source>
</evidence>
<keyword evidence="9" id="KW-0368">Histidine biosynthesis</keyword>
<comment type="pathway">
    <text evidence="2">Amino-acid biosynthesis; L-histidine biosynthesis; L-histidine from 5-phospho-alpha-D-ribose 1-diphosphate: step 7/9.</text>
</comment>
<comment type="cofactor">
    <cofactor evidence="1 11">
        <name>pyridoxal 5'-phosphate</name>
        <dbReference type="ChEBI" id="CHEBI:597326"/>
    </cofactor>
</comment>
<evidence type="ECO:0000256" key="8">
    <source>
        <dbReference type="ARBA" id="ARBA00022898"/>
    </source>
</evidence>
<reference evidence="13 14" key="1">
    <citation type="submission" date="2020-04" db="EMBL/GenBank/DDBJ databases">
        <title>MicrobeNet Type strains.</title>
        <authorList>
            <person name="Nicholson A.C."/>
        </authorList>
    </citation>
    <scope>NUCLEOTIDE SEQUENCE [LARGE SCALE GENOMIC DNA]</scope>
    <source>
        <strain evidence="13 14">ATCC BAA-14</strain>
    </source>
</reference>
<sequence>MIRCDLNESHLPPPPSVAAAIAAASDTVHRYPEFGADTTRRAIAAHIGLDPAQVSVGPGATALAHAILADAVQRAHIRGISSPVILTPAPTFDGFALLAGMIGGHLRTTPLDAGGRPDLEALTAAIGPDTAAVIVCSPHNPTGLTVDADALSDLLARIPVSTRVVLDQAYVEYCSSPPDVLDLISRCAHLVVLRTFSKAYGLAGLRAGYAFGGHEAMAGILRRELPFAVSTTAAAAVTAVLGADGEIRDRVGAVRAERTRLAAQLEQLGYPTLAGEANFVYVPGPDGLTLDHLLTRSGIQGKVCGTHGFRLTVGDPMVGDAIEAALRRSVA</sequence>
<dbReference type="GO" id="GO:0004400">
    <property type="term" value="F:histidinol-phosphate transaminase activity"/>
    <property type="evidence" value="ECO:0007669"/>
    <property type="project" value="UniProtKB-EC"/>
</dbReference>
<dbReference type="Proteomes" id="UP000563898">
    <property type="component" value="Unassembled WGS sequence"/>
</dbReference>
<dbReference type="RefSeq" id="WP_006370089.1">
    <property type="nucleotide sequence ID" value="NZ_JAZGUS010000026.1"/>
</dbReference>
<dbReference type="AlphaFoldDB" id="A0A846WKY4"/>
<protein>
    <recommendedName>
        <fullName evidence="4">histidinol-phosphate transaminase</fullName>
        <ecNumber evidence="4">2.6.1.9</ecNumber>
    </recommendedName>
</protein>
<dbReference type="InterPro" id="IPR015422">
    <property type="entry name" value="PyrdxlP-dep_Trfase_small"/>
</dbReference>
<evidence type="ECO:0000256" key="11">
    <source>
        <dbReference type="RuleBase" id="RU003693"/>
    </source>
</evidence>
<dbReference type="PROSITE" id="PS00599">
    <property type="entry name" value="AA_TRANSFER_CLASS_2"/>
    <property type="match status" value="1"/>
</dbReference>
<keyword evidence="6" id="KW-0028">Amino-acid biosynthesis</keyword>
<evidence type="ECO:0000259" key="12">
    <source>
        <dbReference type="Pfam" id="PF00155"/>
    </source>
</evidence>
<dbReference type="InterPro" id="IPR001917">
    <property type="entry name" value="Aminotrans_II_pyridoxalP_BS"/>
</dbReference>
<dbReference type="PANTHER" id="PTHR43643">
    <property type="entry name" value="HISTIDINOL-PHOSPHATE AMINOTRANSFERASE 2"/>
    <property type="match status" value="1"/>
</dbReference>
<keyword evidence="5 13" id="KW-0032">Aminotransferase</keyword>
<evidence type="ECO:0000256" key="7">
    <source>
        <dbReference type="ARBA" id="ARBA00022679"/>
    </source>
</evidence>
<dbReference type="EC" id="2.6.1.9" evidence="4"/>
<comment type="caution">
    <text evidence="13">The sequence shown here is derived from an EMBL/GenBank/DDBJ whole genome shotgun (WGS) entry which is preliminary data.</text>
</comment>
<dbReference type="GO" id="GO:0000105">
    <property type="term" value="P:L-histidine biosynthetic process"/>
    <property type="evidence" value="ECO:0007669"/>
    <property type="project" value="UniProtKB-KW"/>
</dbReference>
<dbReference type="GO" id="GO:0030170">
    <property type="term" value="F:pyridoxal phosphate binding"/>
    <property type="evidence" value="ECO:0007669"/>
    <property type="project" value="InterPro"/>
</dbReference>